<sequence length="189" mass="20956">MKNILLAIIAILLAATLGFCIFAYFDSKSNSELKLSNDETTSNSKKKTNKNLDNPDNNDSQIRPTDENPIENESPTMVEVLTMIDNGQNVAGIIDQEGNTWSQNGDKTVSYTNPQGESYTASLGFRGEIDGTDFNRTYSEGEDSPIEYATEPDPEVIAQLQEEIDNAGLQTELEAKQKELDEYIDSFPK</sequence>
<organism evidence="2 3">
    <name type="scientific">Mammaliicoccus sciuri</name>
    <name type="common">Staphylococcus sciuri</name>
    <dbReference type="NCBI Taxonomy" id="1296"/>
    <lineage>
        <taxon>Bacteria</taxon>
        <taxon>Bacillati</taxon>
        <taxon>Bacillota</taxon>
        <taxon>Bacilli</taxon>
        <taxon>Bacillales</taxon>
        <taxon>Staphylococcaceae</taxon>
        <taxon>Mammaliicoccus</taxon>
    </lineage>
</organism>
<evidence type="ECO:0000256" key="1">
    <source>
        <dbReference type="SAM" id="MobiDB-lite"/>
    </source>
</evidence>
<feature type="compositionally biased region" description="Polar residues" evidence="1">
    <location>
        <begin position="52"/>
        <end position="63"/>
    </location>
</feature>
<dbReference type="Proteomes" id="UP000274792">
    <property type="component" value="Unassembled WGS sequence"/>
</dbReference>
<protein>
    <submittedName>
        <fullName evidence="2">Uncharacterized protein</fullName>
    </submittedName>
</protein>
<gene>
    <name evidence="2" type="ORF">CD117_05540</name>
</gene>
<evidence type="ECO:0000313" key="3">
    <source>
        <dbReference type="Proteomes" id="UP000274792"/>
    </source>
</evidence>
<reference evidence="2 3" key="1">
    <citation type="submission" date="2018-10" db="EMBL/GenBank/DDBJ databases">
        <title>A collection Staphylococci species genome sequencing.</title>
        <authorList>
            <person name="Cole K."/>
        </authorList>
    </citation>
    <scope>NUCLEOTIDE SEQUENCE [LARGE SCALE GENOMIC DNA]</scope>
    <source>
        <strain evidence="3">NCTC 12218</strain>
    </source>
</reference>
<comment type="caution">
    <text evidence="2">The sequence shown here is derived from an EMBL/GenBank/DDBJ whole genome shotgun (WGS) entry which is preliminary data.</text>
</comment>
<accession>A0AAJ4SIH5</accession>
<feature type="region of interest" description="Disordered" evidence="1">
    <location>
        <begin position="34"/>
        <end position="72"/>
    </location>
</feature>
<proteinExistence type="predicted"/>
<dbReference type="AlphaFoldDB" id="A0AAJ4SIH5"/>
<dbReference type="EMBL" id="RXWV01000027">
    <property type="protein sequence ID" value="RTX73517.1"/>
    <property type="molecule type" value="Genomic_DNA"/>
</dbReference>
<name>A0AAJ4SIH5_MAMSC</name>
<dbReference type="RefSeq" id="WP_126477067.1">
    <property type="nucleotide sequence ID" value="NZ_RXWV01000027.1"/>
</dbReference>
<evidence type="ECO:0000313" key="2">
    <source>
        <dbReference type="EMBL" id="RTX73517.1"/>
    </source>
</evidence>